<evidence type="ECO:0000256" key="4">
    <source>
        <dbReference type="ARBA" id="ARBA00023015"/>
    </source>
</evidence>
<dbReference type="STRING" id="1297569.MESS2_1420002"/>
<evidence type="ECO:0000256" key="3">
    <source>
        <dbReference type="ARBA" id="ARBA00022491"/>
    </source>
</evidence>
<dbReference type="OrthoDB" id="9813510at2"/>
<dbReference type="InterPro" id="IPR011067">
    <property type="entry name" value="Plasmid_toxin/cell-grow_inhib"/>
</dbReference>
<name>M5EKZ9_9HYPH</name>
<sequence>MARYDLYRNVEGDAYLLDVQCNLLEHLNIRVVVPLLPPNNAPVPGRRLNPVFVIDGKDYVMVTQFISAMTDSELRQADGNLSKHHDDIVTALDMLFQGF</sequence>
<keyword evidence="3" id="KW-0678">Repressor</keyword>
<dbReference type="GO" id="GO:0008657">
    <property type="term" value="F:DNA topoisomerase type II (double strand cut, ATP-hydrolyzing) inhibitor activity"/>
    <property type="evidence" value="ECO:0007669"/>
    <property type="project" value="InterPro"/>
</dbReference>
<dbReference type="Gene3D" id="2.30.30.110">
    <property type="match status" value="1"/>
</dbReference>
<evidence type="ECO:0000313" key="8">
    <source>
        <dbReference type="EMBL" id="CCV04838.1"/>
    </source>
</evidence>
<keyword evidence="5" id="KW-0804">Transcription</keyword>
<gene>
    <name evidence="8" type="ORF">MESS2_1420002</name>
</gene>
<dbReference type="Proteomes" id="UP000012062">
    <property type="component" value="Unassembled WGS sequence"/>
</dbReference>
<dbReference type="InterPro" id="IPR002712">
    <property type="entry name" value="CcdB"/>
</dbReference>
<dbReference type="EMBL" id="CAUM01000049">
    <property type="protein sequence ID" value="CCV04838.1"/>
    <property type="molecule type" value="Genomic_DNA"/>
</dbReference>
<dbReference type="Pfam" id="PF01845">
    <property type="entry name" value="CcdB"/>
    <property type="match status" value="1"/>
</dbReference>
<protein>
    <recommendedName>
        <fullName evidence="2">Toxin CcdB</fullName>
    </recommendedName>
    <alternativeName>
        <fullName evidence="7">Cytotoxic protein CcdB</fullName>
    </alternativeName>
    <alternativeName>
        <fullName evidence="6">Protein LetD</fullName>
    </alternativeName>
</protein>
<comment type="caution">
    <text evidence="8">The sequence shown here is derived from an EMBL/GenBank/DDBJ whole genome shotgun (WGS) entry which is preliminary data.</text>
</comment>
<keyword evidence="9" id="KW-1185">Reference proteome</keyword>
<evidence type="ECO:0000256" key="7">
    <source>
        <dbReference type="ARBA" id="ARBA00033135"/>
    </source>
</evidence>
<comment type="similarity">
    <text evidence="1">Belongs to the CcdB toxin family.</text>
</comment>
<evidence type="ECO:0000256" key="1">
    <source>
        <dbReference type="ARBA" id="ARBA00005230"/>
    </source>
</evidence>
<evidence type="ECO:0000256" key="2">
    <source>
        <dbReference type="ARBA" id="ARBA00015075"/>
    </source>
</evidence>
<evidence type="ECO:0000256" key="6">
    <source>
        <dbReference type="ARBA" id="ARBA00029628"/>
    </source>
</evidence>
<dbReference type="eggNOG" id="ENOG5032YCB">
    <property type="taxonomic scope" value="Bacteria"/>
</dbReference>
<evidence type="ECO:0000256" key="5">
    <source>
        <dbReference type="ARBA" id="ARBA00023163"/>
    </source>
</evidence>
<proteinExistence type="inferred from homology"/>
<dbReference type="AlphaFoldDB" id="M5EKZ9"/>
<keyword evidence="4" id="KW-0805">Transcription regulation</keyword>
<dbReference type="SUPFAM" id="SSF50118">
    <property type="entry name" value="Cell growth inhibitor/plasmid maintenance toxic component"/>
    <property type="match status" value="1"/>
</dbReference>
<reference evidence="8 9" key="1">
    <citation type="submission" date="2013-02" db="EMBL/GenBank/DDBJ databases">
        <authorList>
            <person name="Genoscope - CEA"/>
        </authorList>
    </citation>
    <scope>NUCLEOTIDE SEQUENCE [LARGE SCALE GENOMIC DNA]</scope>
    <source>
        <strain evidence="8 9">STM 2683</strain>
    </source>
</reference>
<accession>M5EKZ9</accession>
<evidence type="ECO:0000313" key="9">
    <source>
        <dbReference type="Proteomes" id="UP000012062"/>
    </source>
</evidence>
<dbReference type="GO" id="GO:0006276">
    <property type="term" value="P:plasmid maintenance"/>
    <property type="evidence" value="ECO:0007669"/>
    <property type="project" value="InterPro"/>
</dbReference>
<organism evidence="8 9">
    <name type="scientific">Mesorhizobium metallidurans STM 2683</name>
    <dbReference type="NCBI Taxonomy" id="1297569"/>
    <lineage>
        <taxon>Bacteria</taxon>
        <taxon>Pseudomonadati</taxon>
        <taxon>Pseudomonadota</taxon>
        <taxon>Alphaproteobacteria</taxon>
        <taxon>Hyphomicrobiales</taxon>
        <taxon>Phyllobacteriaceae</taxon>
        <taxon>Mesorhizobium</taxon>
    </lineage>
</organism>
<dbReference type="RefSeq" id="WP_008873805.1">
    <property type="nucleotide sequence ID" value="NZ_CAUM01000049.1"/>
</dbReference>